<accession>A0A0A9CH49</accession>
<dbReference type="EMBL" id="GBRH01224102">
    <property type="protein sequence ID" value="JAD73793.1"/>
    <property type="molecule type" value="Transcribed_RNA"/>
</dbReference>
<evidence type="ECO:0000256" key="2">
    <source>
        <dbReference type="SAM" id="SignalP"/>
    </source>
</evidence>
<reference evidence="3" key="2">
    <citation type="journal article" date="2015" name="Data Brief">
        <title>Shoot transcriptome of the giant reed, Arundo donax.</title>
        <authorList>
            <person name="Barrero R.A."/>
            <person name="Guerrero F.D."/>
            <person name="Moolhuijzen P."/>
            <person name="Goolsby J.A."/>
            <person name="Tidwell J."/>
            <person name="Bellgard S.E."/>
            <person name="Bellgard M.I."/>
        </authorList>
    </citation>
    <scope>NUCLEOTIDE SEQUENCE</scope>
    <source>
        <tissue evidence="3">Shoot tissue taken approximately 20 cm above the soil surface</tissue>
    </source>
</reference>
<reference evidence="3" key="1">
    <citation type="submission" date="2014-09" db="EMBL/GenBank/DDBJ databases">
        <authorList>
            <person name="Magalhaes I.L.F."/>
            <person name="Oliveira U."/>
            <person name="Santos F.R."/>
            <person name="Vidigal T.H.D.A."/>
            <person name="Brescovit A.D."/>
            <person name="Santos A.J."/>
        </authorList>
    </citation>
    <scope>NUCLEOTIDE SEQUENCE</scope>
    <source>
        <tissue evidence="3">Shoot tissue taken approximately 20 cm above the soil surface</tissue>
    </source>
</reference>
<sequence>MFNKWSVKAMSVLWLSPWLLSMHMVSAGNRCELRPLPWSSFISVHVGLFPSTPIVVIAITDGILVVWLSGQATRNYCSKEGLLSKMEFKSSNKDCAHGETMLLHVSVQLSMSGYRAGILE</sequence>
<proteinExistence type="predicted"/>
<feature type="chain" id="PRO_5002043160" evidence="2">
    <location>
        <begin position="28"/>
        <end position="120"/>
    </location>
</feature>
<feature type="transmembrane region" description="Helical" evidence="1">
    <location>
        <begin position="51"/>
        <end position="70"/>
    </location>
</feature>
<dbReference type="AlphaFoldDB" id="A0A0A9CH49"/>
<evidence type="ECO:0000313" key="3">
    <source>
        <dbReference type="EMBL" id="JAD73793.1"/>
    </source>
</evidence>
<evidence type="ECO:0000256" key="1">
    <source>
        <dbReference type="SAM" id="Phobius"/>
    </source>
</evidence>
<protein>
    <submittedName>
        <fullName evidence="3">Uncharacterized protein</fullName>
    </submittedName>
</protein>
<keyword evidence="1" id="KW-0472">Membrane</keyword>
<organism evidence="3">
    <name type="scientific">Arundo donax</name>
    <name type="common">Giant reed</name>
    <name type="synonym">Donax arundinaceus</name>
    <dbReference type="NCBI Taxonomy" id="35708"/>
    <lineage>
        <taxon>Eukaryota</taxon>
        <taxon>Viridiplantae</taxon>
        <taxon>Streptophyta</taxon>
        <taxon>Embryophyta</taxon>
        <taxon>Tracheophyta</taxon>
        <taxon>Spermatophyta</taxon>
        <taxon>Magnoliopsida</taxon>
        <taxon>Liliopsida</taxon>
        <taxon>Poales</taxon>
        <taxon>Poaceae</taxon>
        <taxon>PACMAD clade</taxon>
        <taxon>Arundinoideae</taxon>
        <taxon>Arundineae</taxon>
        <taxon>Arundo</taxon>
    </lineage>
</organism>
<feature type="signal peptide" evidence="2">
    <location>
        <begin position="1"/>
        <end position="27"/>
    </location>
</feature>
<keyword evidence="2" id="KW-0732">Signal</keyword>
<keyword evidence="1" id="KW-0812">Transmembrane</keyword>
<keyword evidence="1" id="KW-1133">Transmembrane helix</keyword>
<name>A0A0A9CH49_ARUDO</name>